<organism evidence="1 2">
    <name type="scientific">Streptosporangium lutulentum</name>
    <dbReference type="NCBI Taxonomy" id="1461250"/>
    <lineage>
        <taxon>Bacteria</taxon>
        <taxon>Bacillati</taxon>
        <taxon>Actinomycetota</taxon>
        <taxon>Actinomycetes</taxon>
        <taxon>Streptosporangiales</taxon>
        <taxon>Streptosporangiaceae</taxon>
        <taxon>Streptosporangium</taxon>
    </lineage>
</organism>
<dbReference type="EMBL" id="JAUSQU010000001">
    <property type="protein sequence ID" value="MDP9843347.1"/>
    <property type="molecule type" value="Genomic_DNA"/>
</dbReference>
<comment type="caution">
    <text evidence="1">The sequence shown here is derived from an EMBL/GenBank/DDBJ whole genome shotgun (WGS) entry which is preliminary data.</text>
</comment>
<keyword evidence="2" id="KW-1185">Reference proteome</keyword>
<proteinExistence type="predicted"/>
<reference evidence="1 2" key="1">
    <citation type="submission" date="2023-07" db="EMBL/GenBank/DDBJ databases">
        <title>Sequencing the genomes of 1000 actinobacteria strains.</title>
        <authorList>
            <person name="Klenk H.-P."/>
        </authorList>
    </citation>
    <scope>NUCLEOTIDE SEQUENCE [LARGE SCALE GENOMIC DNA]</scope>
    <source>
        <strain evidence="1 2">DSM 46740</strain>
    </source>
</reference>
<evidence type="ECO:0000313" key="1">
    <source>
        <dbReference type="EMBL" id="MDP9843347.1"/>
    </source>
</evidence>
<dbReference type="Proteomes" id="UP001225356">
    <property type="component" value="Unassembled WGS sequence"/>
</dbReference>
<accession>A0ABT9Q9C3</accession>
<name>A0ABT9Q9C3_9ACTN</name>
<protein>
    <submittedName>
        <fullName evidence="1">Uncharacterized protein</fullName>
    </submittedName>
</protein>
<sequence>MSTDILRKRYVLAGTPGWGEHDHAIRTQGLAVVNAPRPLIGNPTWYGEWMHGRHYAAGNLDDLAQHWRADDAELLVEITPQAIVRKIYTHCVGRNYDVAAIIAEFPEQFGTWANGLSLPWDDAWLSVPFHPAPKSRDAFTRIPVCEHGVQAQAWFLQVVRPGDPMPEDLEIGSIDKDDPASLLKVKTRAAAIEGRADQFQLGYMHRDLCRTADNPAVI</sequence>
<evidence type="ECO:0000313" key="2">
    <source>
        <dbReference type="Proteomes" id="UP001225356"/>
    </source>
</evidence>
<dbReference type="RefSeq" id="WP_307557508.1">
    <property type="nucleotide sequence ID" value="NZ_JAUSQU010000001.1"/>
</dbReference>
<gene>
    <name evidence="1" type="ORF">J2853_002558</name>
</gene>